<evidence type="ECO:0000313" key="2">
    <source>
        <dbReference type="EMBL" id="SUY28460.1"/>
    </source>
</evidence>
<evidence type="ECO:0000256" key="1">
    <source>
        <dbReference type="SAM" id="Phobius"/>
    </source>
</evidence>
<accession>A0A381IL61</accession>
<proteinExistence type="predicted"/>
<dbReference type="AlphaFoldDB" id="A0A381IL61"/>
<gene>
    <name evidence="2" type="ORF">NCTC10684_05154</name>
</gene>
<dbReference type="EMBL" id="UFSM01000002">
    <property type="protein sequence ID" value="SUY28460.1"/>
    <property type="molecule type" value="Genomic_DNA"/>
</dbReference>
<evidence type="ECO:0000313" key="3">
    <source>
        <dbReference type="Proteomes" id="UP000254701"/>
    </source>
</evidence>
<keyword evidence="1" id="KW-0812">Transmembrane</keyword>
<dbReference type="Proteomes" id="UP000254701">
    <property type="component" value="Unassembled WGS sequence"/>
</dbReference>
<organism evidence="2 3">
    <name type="scientific">Aminobacter aminovorans</name>
    <name type="common">Chelatobacter heintzii</name>
    <dbReference type="NCBI Taxonomy" id="83263"/>
    <lineage>
        <taxon>Bacteria</taxon>
        <taxon>Pseudomonadati</taxon>
        <taxon>Pseudomonadota</taxon>
        <taxon>Alphaproteobacteria</taxon>
        <taxon>Hyphomicrobiales</taxon>
        <taxon>Phyllobacteriaceae</taxon>
        <taxon>Aminobacter</taxon>
    </lineage>
</organism>
<keyword evidence="1" id="KW-1133">Transmembrane helix</keyword>
<sequence length="32" mass="3386">MNDQDSGSTLLPMLVAGLVLVTVGYAVIMMFV</sequence>
<name>A0A381IL61_AMIAI</name>
<keyword evidence="1" id="KW-0472">Membrane</keyword>
<feature type="transmembrane region" description="Helical" evidence="1">
    <location>
        <begin position="12"/>
        <end position="31"/>
    </location>
</feature>
<reference evidence="2 3" key="1">
    <citation type="submission" date="2018-06" db="EMBL/GenBank/DDBJ databases">
        <authorList>
            <consortium name="Pathogen Informatics"/>
            <person name="Doyle S."/>
        </authorList>
    </citation>
    <scope>NUCLEOTIDE SEQUENCE [LARGE SCALE GENOMIC DNA]</scope>
    <source>
        <strain evidence="2 3">NCTC10684</strain>
    </source>
</reference>
<protein>
    <submittedName>
        <fullName evidence="2">Uncharacterized protein</fullName>
    </submittedName>
</protein>